<sequence>MAYFASASPDFPYLPSCNPWSSYLDADSSSVWASGDEAMASPLDDHNLHWHRTESFESPQLSFTSPAAPQHHEELAEILPTSLFQKSVHEEEVNFYAVFPEARPAGQLRAVSYPRNETSDDSWFYVIPSHSSLIPMAATMHSPAQALPTYRDELSSATIDSWPLMQVDLSHHSAGEFPHCMEVSFSSPDAQVRENSVEGSIEREADDQPDSYGNSFDSYFTSSPTAAAGIEDRSPSPQDPVVSNEHDAVNLPDLTSPEPEEADTPSSFSTTSSTLDLLEEQLAYHSSPAVDEALLAPAVTQYEQLAPASRYTLGSALEQSIPFRSSSSDQHHGGIHQHEQHGDAHLVASPPRHDVVTEQIVHPSQSVPPHPSPTRAPLPQQDRSRGAQWREDNRKRVVPHIACNFCRGRKVACEFPDPESEDSRCRRCQIRNQPCETVRETRRGFRKAKKLKTTPKKTPPPYAKVHSARSFGTSPTSFGFTLEPVTIIKHVNVLLAVITTAHIHCLYMDEVIQQRGVISSIADIDASDLAGNHKAISMSVNGPWAGNSDAPPLTENIPA</sequence>
<evidence type="ECO:0000313" key="2">
    <source>
        <dbReference type="Proteomes" id="UP000308600"/>
    </source>
</evidence>
<name>A0ACD3AG21_9AGAR</name>
<gene>
    <name evidence="1" type="ORF">BDN72DRAFT_861199</name>
</gene>
<evidence type="ECO:0000313" key="1">
    <source>
        <dbReference type="EMBL" id="TFK64690.1"/>
    </source>
</evidence>
<keyword evidence="2" id="KW-1185">Reference proteome</keyword>
<protein>
    <submittedName>
        <fullName evidence="1">Uncharacterized protein</fullName>
    </submittedName>
</protein>
<reference evidence="1 2" key="1">
    <citation type="journal article" date="2019" name="Nat. Ecol. Evol.">
        <title>Megaphylogeny resolves global patterns of mushroom evolution.</title>
        <authorList>
            <person name="Varga T."/>
            <person name="Krizsan K."/>
            <person name="Foldi C."/>
            <person name="Dima B."/>
            <person name="Sanchez-Garcia M."/>
            <person name="Sanchez-Ramirez S."/>
            <person name="Szollosi G.J."/>
            <person name="Szarkandi J.G."/>
            <person name="Papp V."/>
            <person name="Albert L."/>
            <person name="Andreopoulos W."/>
            <person name="Angelini C."/>
            <person name="Antonin V."/>
            <person name="Barry K.W."/>
            <person name="Bougher N.L."/>
            <person name="Buchanan P."/>
            <person name="Buyck B."/>
            <person name="Bense V."/>
            <person name="Catcheside P."/>
            <person name="Chovatia M."/>
            <person name="Cooper J."/>
            <person name="Damon W."/>
            <person name="Desjardin D."/>
            <person name="Finy P."/>
            <person name="Geml J."/>
            <person name="Haridas S."/>
            <person name="Hughes K."/>
            <person name="Justo A."/>
            <person name="Karasinski D."/>
            <person name="Kautmanova I."/>
            <person name="Kiss B."/>
            <person name="Kocsube S."/>
            <person name="Kotiranta H."/>
            <person name="LaButti K.M."/>
            <person name="Lechner B.E."/>
            <person name="Liimatainen K."/>
            <person name="Lipzen A."/>
            <person name="Lukacs Z."/>
            <person name="Mihaltcheva S."/>
            <person name="Morgado L.N."/>
            <person name="Niskanen T."/>
            <person name="Noordeloos M.E."/>
            <person name="Ohm R.A."/>
            <person name="Ortiz-Santana B."/>
            <person name="Ovrebo C."/>
            <person name="Racz N."/>
            <person name="Riley R."/>
            <person name="Savchenko A."/>
            <person name="Shiryaev A."/>
            <person name="Soop K."/>
            <person name="Spirin V."/>
            <person name="Szebenyi C."/>
            <person name="Tomsovsky M."/>
            <person name="Tulloss R.E."/>
            <person name="Uehling J."/>
            <person name="Grigoriev I.V."/>
            <person name="Vagvolgyi C."/>
            <person name="Papp T."/>
            <person name="Martin F.M."/>
            <person name="Miettinen O."/>
            <person name="Hibbett D.S."/>
            <person name="Nagy L.G."/>
        </authorList>
    </citation>
    <scope>NUCLEOTIDE SEQUENCE [LARGE SCALE GENOMIC DNA]</scope>
    <source>
        <strain evidence="1 2">NL-1719</strain>
    </source>
</reference>
<dbReference type="EMBL" id="ML208465">
    <property type="protein sequence ID" value="TFK64690.1"/>
    <property type="molecule type" value="Genomic_DNA"/>
</dbReference>
<accession>A0ACD3AG21</accession>
<proteinExistence type="predicted"/>
<organism evidence="1 2">
    <name type="scientific">Pluteus cervinus</name>
    <dbReference type="NCBI Taxonomy" id="181527"/>
    <lineage>
        <taxon>Eukaryota</taxon>
        <taxon>Fungi</taxon>
        <taxon>Dikarya</taxon>
        <taxon>Basidiomycota</taxon>
        <taxon>Agaricomycotina</taxon>
        <taxon>Agaricomycetes</taxon>
        <taxon>Agaricomycetidae</taxon>
        <taxon>Agaricales</taxon>
        <taxon>Pluteineae</taxon>
        <taxon>Pluteaceae</taxon>
        <taxon>Pluteus</taxon>
    </lineage>
</organism>
<dbReference type="Proteomes" id="UP000308600">
    <property type="component" value="Unassembled WGS sequence"/>
</dbReference>